<feature type="signal peptide" evidence="1">
    <location>
        <begin position="1"/>
        <end position="16"/>
    </location>
</feature>
<organism evidence="2 3">
    <name type="scientific">Xenoophorus captivus</name>
    <dbReference type="NCBI Taxonomy" id="1517983"/>
    <lineage>
        <taxon>Eukaryota</taxon>
        <taxon>Metazoa</taxon>
        <taxon>Chordata</taxon>
        <taxon>Craniata</taxon>
        <taxon>Vertebrata</taxon>
        <taxon>Euteleostomi</taxon>
        <taxon>Actinopterygii</taxon>
        <taxon>Neopterygii</taxon>
        <taxon>Teleostei</taxon>
        <taxon>Neoteleostei</taxon>
        <taxon>Acanthomorphata</taxon>
        <taxon>Ovalentaria</taxon>
        <taxon>Atherinomorphae</taxon>
        <taxon>Cyprinodontiformes</taxon>
        <taxon>Goodeidae</taxon>
        <taxon>Xenoophorus</taxon>
    </lineage>
</organism>
<evidence type="ECO:0000313" key="2">
    <source>
        <dbReference type="EMBL" id="MEQ2207957.1"/>
    </source>
</evidence>
<accession>A0ABV0RJV8</accession>
<comment type="caution">
    <text evidence="2">The sequence shown here is derived from an EMBL/GenBank/DDBJ whole genome shotgun (WGS) entry which is preliminary data.</text>
</comment>
<keyword evidence="3" id="KW-1185">Reference proteome</keyword>
<protein>
    <submittedName>
        <fullName evidence="2">Uncharacterized protein</fullName>
    </submittedName>
</protein>
<keyword evidence="1" id="KW-0732">Signal</keyword>
<gene>
    <name evidence="2" type="ORF">XENOCAPTIV_021817</name>
</gene>
<feature type="chain" id="PRO_5045453290" evidence="1">
    <location>
        <begin position="17"/>
        <end position="101"/>
    </location>
</feature>
<proteinExistence type="predicted"/>
<reference evidence="2 3" key="1">
    <citation type="submission" date="2021-06" db="EMBL/GenBank/DDBJ databases">
        <authorList>
            <person name="Palmer J.M."/>
        </authorList>
    </citation>
    <scope>NUCLEOTIDE SEQUENCE [LARGE SCALE GENOMIC DNA]</scope>
    <source>
        <strain evidence="2 3">XC_2019</strain>
        <tissue evidence="2">Muscle</tissue>
    </source>
</reference>
<evidence type="ECO:0000256" key="1">
    <source>
        <dbReference type="SAM" id="SignalP"/>
    </source>
</evidence>
<sequence length="101" mass="11466">MCLSFVLIIDVDAAKALTQTPASNLFFYRTTGFSQTLGLQLFLNIQRNQGYFVQSYNQVPDGSPQYVLTFHHSDSSLDFRTSFSCDIFNSKATNIDYQFVV</sequence>
<dbReference type="Proteomes" id="UP001434883">
    <property type="component" value="Unassembled WGS sequence"/>
</dbReference>
<name>A0ABV0RJV8_9TELE</name>
<evidence type="ECO:0000313" key="3">
    <source>
        <dbReference type="Proteomes" id="UP001434883"/>
    </source>
</evidence>
<dbReference type="EMBL" id="JAHRIN010046814">
    <property type="protein sequence ID" value="MEQ2207957.1"/>
    <property type="molecule type" value="Genomic_DNA"/>
</dbReference>